<reference evidence="2" key="1">
    <citation type="submission" date="2021-01" db="EMBL/GenBank/DDBJ databases">
        <title>Modified the classification status of verrucomicrobia.</title>
        <authorList>
            <person name="Feng X."/>
        </authorList>
    </citation>
    <scope>NUCLEOTIDE SEQUENCE</scope>
    <source>
        <strain evidence="2">KCTC 22041</strain>
    </source>
</reference>
<feature type="transmembrane region" description="Helical" evidence="1">
    <location>
        <begin position="269"/>
        <end position="289"/>
    </location>
</feature>
<organism evidence="2 3">
    <name type="scientific">Luteolibacter pohnpeiensis</name>
    <dbReference type="NCBI Taxonomy" id="454153"/>
    <lineage>
        <taxon>Bacteria</taxon>
        <taxon>Pseudomonadati</taxon>
        <taxon>Verrucomicrobiota</taxon>
        <taxon>Verrucomicrobiia</taxon>
        <taxon>Verrucomicrobiales</taxon>
        <taxon>Verrucomicrobiaceae</taxon>
        <taxon>Luteolibacter</taxon>
    </lineage>
</organism>
<name>A0A934VVW2_9BACT</name>
<protein>
    <submittedName>
        <fullName evidence="2">Stage II sporulation protein M</fullName>
    </submittedName>
</protein>
<dbReference type="PANTHER" id="PTHR35337">
    <property type="entry name" value="SLR1478 PROTEIN"/>
    <property type="match status" value="1"/>
</dbReference>
<comment type="caution">
    <text evidence="2">The sequence shown here is derived from an EMBL/GenBank/DDBJ whole genome shotgun (WGS) entry which is preliminary data.</text>
</comment>
<dbReference type="EMBL" id="JAENIJ010000008">
    <property type="protein sequence ID" value="MBK1882188.1"/>
    <property type="molecule type" value="Genomic_DNA"/>
</dbReference>
<keyword evidence="1" id="KW-0472">Membrane</keyword>
<accession>A0A934VVW2</accession>
<dbReference type="Pfam" id="PF01944">
    <property type="entry name" value="SpoIIM"/>
    <property type="match status" value="1"/>
</dbReference>
<evidence type="ECO:0000313" key="2">
    <source>
        <dbReference type="EMBL" id="MBK1882188.1"/>
    </source>
</evidence>
<proteinExistence type="predicted"/>
<keyword evidence="3" id="KW-1185">Reference proteome</keyword>
<dbReference type="PANTHER" id="PTHR35337:SF1">
    <property type="entry name" value="SLR1478 PROTEIN"/>
    <property type="match status" value="1"/>
</dbReference>
<feature type="transmembrane region" description="Helical" evidence="1">
    <location>
        <begin position="189"/>
        <end position="210"/>
    </location>
</feature>
<feature type="transmembrane region" description="Helical" evidence="1">
    <location>
        <begin position="163"/>
        <end position="182"/>
    </location>
</feature>
<dbReference type="Proteomes" id="UP000603141">
    <property type="component" value="Unassembled WGS sequence"/>
</dbReference>
<evidence type="ECO:0000313" key="3">
    <source>
        <dbReference type="Proteomes" id="UP000603141"/>
    </source>
</evidence>
<evidence type="ECO:0000256" key="1">
    <source>
        <dbReference type="SAM" id="Phobius"/>
    </source>
</evidence>
<keyword evidence="1" id="KW-1133">Transmembrane helix</keyword>
<feature type="transmembrane region" description="Helical" evidence="1">
    <location>
        <begin position="295"/>
        <end position="314"/>
    </location>
</feature>
<feature type="transmembrane region" description="Helical" evidence="1">
    <location>
        <begin position="101"/>
        <end position="122"/>
    </location>
</feature>
<sequence length="324" mass="36292">MTPGDFEHKNSQRWLEYERLVAGLESGKPNEHADQLPRRFRELCIDLSLVESRMYGDRLHERLNGLVIRGYNVIYRGKRGGFEHAVSFVTWRFPCAVRREWRLFLLCSLVFWLPFFAMILSAKHDMSWIQSVLGPAGMASMEQMYGGKEQQIAHLRSEYGSNFMMFCFYIYNNVGIDFRIFAGGMAAGVGTLFFLLFNGVYMGAAAGYVNQVGNPESFWTFVIGHSSFELLGMIVAGMAGMRVGLAILNPGRLPRVRALVEATKRSLPLIYGAAVMTAMAAVVEGFWSAQEIPSNIKYGVGATGWVLVSAYLLLVGRNRGYEVG</sequence>
<dbReference type="AlphaFoldDB" id="A0A934VVW2"/>
<gene>
    <name evidence="2" type="ORF">JIN85_07170</name>
</gene>
<feature type="transmembrane region" description="Helical" evidence="1">
    <location>
        <begin position="230"/>
        <end position="248"/>
    </location>
</feature>
<keyword evidence="1" id="KW-0812">Transmembrane</keyword>
<dbReference type="InterPro" id="IPR002798">
    <property type="entry name" value="SpoIIM-like"/>
</dbReference>